<feature type="region of interest" description="Disordered" evidence="6">
    <location>
        <begin position="181"/>
        <end position="218"/>
    </location>
</feature>
<name>A0ABD5S423_9EURY</name>
<evidence type="ECO:0000256" key="4">
    <source>
        <dbReference type="ARBA" id="ARBA00022777"/>
    </source>
</evidence>
<evidence type="ECO:0000256" key="6">
    <source>
        <dbReference type="SAM" id="MobiDB-lite"/>
    </source>
</evidence>
<feature type="compositionally biased region" description="Low complexity" evidence="6">
    <location>
        <begin position="198"/>
        <end position="211"/>
    </location>
</feature>
<evidence type="ECO:0000313" key="9">
    <source>
        <dbReference type="Proteomes" id="UP001596328"/>
    </source>
</evidence>
<dbReference type="PANTHER" id="PTHR43711:SF1">
    <property type="entry name" value="HISTIDINE KINASE 1"/>
    <property type="match status" value="1"/>
</dbReference>
<dbReference type="SUPFAM" id="SSF55874">
    <property type="entry name" value="ATPase domain of HSP90 chaperone/DNA topoisomerase II/histidine kinase"/>
    <property type="match status" value="1"/>
</dbReference>
<gene>
    <name evidence="8" type="ORF">ACFQE1_18310</name>
</gene>
<dbReference type="PRINTS" id="PR00344">
    <property type="entry name" value="BCTRLSENSOR"/>
</dbReference>
<evidence type="ECO:0000256" key="2">
    <source>
        <dbReference type="ARBA" id="ARBA00012438"/>
    </source>
</evidence>
<proteinExistence type="predicted"/>
<reference evidence="8 9" key="1">
    <citation type="journal article" date="2019" name="Int. J. Syst. Evol. Microbiol.">
        <title>The Global Catalogue of Microorganisms (GCM) 10K type strain sequencing project: providing services to taxonomists for standard genome sequencing and annotation.</title>
        <authorList>
            <consortium name="The Broad Institute Genomics Platform"/>
            <consortium name="The Broad Institute Genome Sequencing Center for Infectious Disease"/>
            <person name="Wu L."/>
            <person name="Ma J."/>
        </authorList>
    </citation>
    <scope>NUCLEOTIDE SEQUENCE [LARGE SCALE GENOMIC DNA]</scope>
    <source>
        <strain evidence="8 9">NBRC 111368</strain>
    </source>
</reference>
<dbReference type="PROSITE" id="PS50109">
    <property type="entry name" value="HIS_KIN"/>
    <property type="match status" value="1"/>
</dbReference>
<keyword evidence="3" id="KW-0808">Transferase</keyword>
<dbReference type="CDD" id="cd00075">
    <property type="entry name" value="HATPase"/>
    <property type="match status" value="1"/>
</dbReference>
<dbReference type="Proteomes" id="UP001596328">
    <property type="component" value="Unassembled WGS sequence"/>
</dbReference>
<dbReference type="InterPro" id="IPR004358">
    <property type="entry name" value="Sig_transdc_His_kin-like_C"/>
</dbReference>
<evidence type="ECO:0000313" key="8">
    <source>
        <dbReference type="EMBL" id="MFC6726280.1"/>
    </source>
</evidence>
<dbReference type="SMART" id="SM00387">
    <property type="entry name" value="HATPase_c"/>
    <property type="match status" value="1"/>
</dbReference>
<evidence type="ECO:0000259" key="7">
    <source>
        <dbReference type="PROSITE" id="PS50109"/>
    </source>
</evidence>
<dbReference type="Pfam" id="PF02518">
    <property type="entry name" value="HATPase_c"/>
    <property type="match status" value="1"/>
</dbReference>
<dbReference type="InterPro" id="IPR036890">
    <property type="entry name" value="HATPase_C_sf"/>
</dbReference>
<evidence type="ECO:0000256" key="3">
    <source>
        <dbReference type="ARBA" id="ARBA00022679"/>
    </source>
</evidence>
<evidence type="ECO:0000256" key="1">
    <source>
        <dbReference type="ARBA" id="ARBA00000085"/>
    </source>
</evidence>
<sequence>TGDPDHFDRVAEAHERMEEIVGDVLALARAGSDLGDTEAISLEAVASDAWANVETRGATLDVADDATVEADRTTLLQLFENLFRNSIEHGSTEEDALSVRVGVLREEGNSDDVVTGFFVEDDGPGIPEAERERVFDSGVSGAADGTGFGLAIVRSIAEAHGWTVEATAASGRTGARFAFEFGSPVDVGDDPVGGRSESASATSTSTTSPPSRVDDQSM</sequence>
<evidence type="ECO:0000256" key="5">
    <source>
        <dbReference type="ARBA" id="ARBA00023012"/>
    </source>
</evidence>
<dbReference type="Gene3D" id="3.30.565.10">
    <property type="entry name" value="Histidine kinase-like ATPase, C-terminal domain"/>
    <property type="match status" value="1"/>
</dbReference>
<dbReference type="GO" id="GO:0004673">
    <property type="term" value="F:protein histidine kinase activity"/>
    <property type="evidence" value="ECO:0007669"/>
    <property type="project" value="UniProtKB-EC"/>
</dbReference>
<dbReference type="InterPro" id="IPR003594">
    <property type="entry name" value="HATPase_dom"/>
</dbReference>
<dbReference type="EC" id="2.7.13.3" evidence="2"/>
<dbReference type="EMBL" id="JBHSWU010001003">
    <property type="protein sequence ID" value="MFC6726280.1"/>
    <property type="molecule type" value="Genomic_DNA"/>
</dbReference>
<accession>A0ABD5S423</accession>
<keyword evidence="9" id="KW-1185">Reference proteome</keyword>
<dbReference type="InterPro" id="IPR005467">
    <property type="entry name" value="His_kinase_dom"/>
</dbReference>
<dbReference type="InterPro" id="IPR050736">
    <property type="entry name" value="Sensor_HK_Regulatory"/>
</dbReference>
<feature type="domain" description="Histidine kinase" evidence="7">
    <location>
        <begin position="1"/>
        <end position="185"/>
    </location>
</feature>
<feature type="non-terminal residue" evidence="8">
    <location>
        <position position="1"/>
    </location>
</feature>
<keyword evidence="4 8" id="KW-0418">Kinase</keyword>
<dbReference type="GO" id="GO:0000160">
    <property type="term" value="P:phosphorelay signal transduction system"/>
    <property type="evidence" value="ECO:0007669"/>
    <property type="project" value="UniProtKB-KW"/>
</dbReference>
<keyword evidence="5" id="KW-0902">Two-component regulatory system</keyword>
<dbReference type="AlphaFoldDB" id="A0ABD5S423"/>
<protein>
    <recommendedName>
        <fullName evidence="2">histidine kinase</fullName>
        <ecNumber evidence="2">2.7.13.3</ecNumber>
    </recommendedName>
</protein>
<comment type="caution">
    <text evidence="8">The sequence shown here is derived from an EMBL/GenBank/DDBJ whole genome shotgun (WGS) entry which is preliminary data.</text>
</comment>
<organism evidence="8 9">
    <name type="scientific">Halobium palmae</name>
    <dbReference type="NCBI Taxonomy" id="1776492"/>
    <lineage>
        <taxon>Archaea</taxon>
        <taxon>Methanobacteriati</taxon>
        <taxon>Methanobacteriota</taxon>
        <taxon>Stenosarchaea group</taxon>
        <taxon>Halobacteria</taxon>
        <taxon>Halobacteriales</taxon>
        <taxon>Haloferacaceae</taxon>
        <taxon>Halobium</taxon>
    </lineage>
</organism>
<comment type="catalytic activity">
    <reaction evidence="1">
        <text>ATP + protein L-histidine = ADP + protein N-phospho-L-histidine.</text>
        <dbReference type="EC" id="2.7.13.3"/>
    </reaction>
</comment>
<dbReference type="PANTHER" id="PTHR43711">
    <property type="entry name" value="TWO-COMPONENT HISTIDINE KINASE"/>
    <property type="match status" value="1"/>
</dbReference>